<evidence type="ECO:0000313" key="2">
    <source>
        <dbReference type="EMBL" id="KLN55266.1"/>
    </source>
</evidence>
<organism evidence="2 3">
    <name type="scientific">Variovorax paradoxus</name>
    <dbReference type="NCBI Taxonomy" id="34073"/>
    <lineage>
        <taxon>Bacteria</taxon>
        <taxon>Pseudomonadati</taxon>
        <taxon>Pseudomonadota</taxon>
        <taxon>Betaproteobacteria</taxon>
        <taxon>Burkholderiales</taxon>
        <taxon>Comamonadaceae</taxon>
        <taxon>Variovorax</taxon>
    </lineage>
</organism>
<dbReference type="InterPro" id="IPR032710">
    <property type="entry name" value="NTF2-like_dom_sf"/>
</dbReference>
<gene>
    <name evidence="2" type="ORF">VPARA_36180</name>
</gene>
<evidence type="ECO:0000259" key="1">
    <source>
        <dbReference type="Pfam" id="PF12680"/>
    </source>
</evidence>
<dbReference type="Pfam" id="PF12680">
    <property type="entry name" value="SnoaL_2"/>
    <property type="match status" value="1"/>
</dbReference>
<reference evidence="2 3" key="1">
    <citation type="submission" date="2015-03" db="EMBL/GenBank/DDBJ databases">
        <title>Genome sequence of Variovorax paradoxus TBEA6.</title>
        <authorList>
            <person name="Poehlein A."/>
            <person name="Schuldes J."/>
            <person name="Wuebbeler J.H."/>
            <person name="Hiessl S."/>
            <person name="Steinbuechel A."/>
            <person name="Daniel R."/>
        </authorList>
    </citation>
    <scope>NUCLEOTIDE SEQUENCE [LARGE SCALE GENOMIC DNA]</scope>
    <source>
        <strain evidence="2 3">TBEA6</strain>
    </source>
</reference>
<dbReference type="PATRIC" id="fig|34073.19.peg.3706"/>
<sequence>MFKVTAPAAMNEAFARAFNSRHIDNLLSLYEPDAALRTDPSVQTCRGKSAIAAELGKLLEIPGVMVSRNNFCVEVDGLALLRTDYSLASPEGKTILAGSSAEVVRRQADGSWLYVIDHAAGASLPRVED</sequence>
<dbReference type="Gene3D" id="3.10.450.50">
    <property type="match status" value="1"/>
</dbReference>
<dbReference type="RefSeq" id="WP_047785497.1">
    <property type="nucleotide sequence ID" value="NZ_JZWI01000018.1"/>
</dbReference>
<name>A0A0H2LZM2_VARPD</name>
<comment type="caution">
    <text evidence="2">The sequence shown here is derived from an EMBL/GenBank/DDBJ whole genome shotgun (WGS) entry which is preliminary data.</text>
</comment>
<evidence type="ECO:0000313" key="3">
    <source>
        <dbReference type="Proteomes" id="UP000035170"/>
    </source>
</evidence>
<accession>A0A0H2LZM2</accession>
<dbReference type="EMBL" id="JZWI01000018">
    <property type="protein sequence ID" value="KLN55266.1"/>
    <property type="molecule type" value="Genomic_DNA"/>
</dbReference>
<dbReference type="Proteomes" id="UP000035170">
    <property type="component" value="Unassembled WGS sequence"/>
</dbReference>
<keyword evidence="3" id="KW-1185">Reference proteome</keyword>
<protein>
    <submittedName>
        <fullName evidence="2">SnoaL-like domain protein</fullName>
    </submittedName>
</protein>
<feature type="domain" description="SnoaL-like" evidence="1">
    <location>
        <begin position="12"/>
        <end position="112"/>
    </location>
</feature>
<dbReference type="InterPro" id="IPR037401">
    <property type="entry name" value="SnoaL-like"/>
</dbReference>
<dbReference type="SUPFAM" id="SSF54427">
    <property type="entry name" value="NTF2-like"/>
    <property type="match status" value="1"/>
</dbReference>
<dbReference type="AlphaFoldDB" id="A0A0H2LZM2"/>
<proteinExistence type="predicted"/>